<keyword evidence="1" id="KW-0812">Transmembrane</keyword>
<sequence>MSNTAEDCGFFAVDCVVVCCCCPCLLVQVSVFLFIRLPRRIAVKSKQLVLQKLRKRLKQNAKEKAVFDLTEGHFWVDDRSSFLEAERLQLMEMMKGEDGSWIEANKVWEELIAEQGLFWFGSFWGITS</sequence>
<keyword evidence="1" id="KW-1133">Transmembrane helix</keyword>
<name>A0AAQ3QQY7_9LILI</name>
<proteinExistence type="predicted"/>
<organism evidence="2 3">
    <name type="scientific">Canna indica</name>
    <name type="common">Indian-shot</name>
    <dbReference type="NCBI Taxonomy" id="4628"/>
    <lineage>
        <taxon>Eukaryota</taxon>
        <taxon>Viridiplantae</taxon>
        <taxon>Streptophyta</taxon>
        <taxon>Embryophyta</taxon>
        <taxon>Tracheophyta</taxon>
        <taxon>Spermatophyta</taxon>
        <taxon>Magnoliopsida</taxon>
        <taxon>Liliopsida</taxon>
        <taxon>Zingiberales</taxon>
        <taxon>Cannaceae</taxon>
        <taxon>Canna</taxon>
    </lineage>
</organism>
<evidence type="ECO:0000313" key="2">
    <source>
        <dbReference type="EMBL" id="WOL20309.1"/>
    </source>
</evidence>
<dbReference type="AlphaFoldDB" id="A0AAQ3QQY7"/>
<reference evidence="2 3" key="1">
    <citation type="submission" date="2023-10" db="EMBL/GenBank/DDBJ databases">
        <title>Chromosome-scale genome assembly provides insights into flower coloration mechanisms of Canna indica.</title>
        <authorList>
            <person name="Li C."/>
        </authorList>
    </citation>
    <scope>NUCLEOTIDE SEQUENCE [LARGE SCALE GENOMIC DNA]</scope>
    <source>
        <tissue evidence="2">Flower</tissue>
    </source>
</reference>
<dbReference type="PANTHER" id="PTHR33264:SF27">
    <property type="entry name" value="TRANSMEMBRANE PROTEIN"/>
    <property type="match status" value="1"/>
</dbReference>
<gene>
    <name evidence="2" type="ORF">Cni_G29113</name>
</gene>
<keyword evidence="1" id="KW-0472">Membrane</keyword>
<dbReference type="PANTHER" id="PTHR33264">
    <property type="entry name" value="EXPRESSED PROTEIN"/>
    <property type="match status" value="1"/>
</dbReference>
<feature type="transmembrane region" description="Helical" evidence="1">
    <location>
        <begin position="12"/>
        <end position="35"/>
    </location>
</feature>
<evidence type="ECO:0000313" key="3">
    <source>
        <dbReference type="Proteomes" id="UP001327560"/>
    </source>
</evidence>
<protein>
    <submittedName>
        <fullName evidence="2">Uncharacterized protein</fullName>
    </submittedName>
</protein>
<dbReference type="Proteomes" id="UP001327560">
    <property type="component" value="Chromosome 9"/>
</dbReference>
<dbReference type="EMBL" id="CP136898">
    <property type="protein sequence ID" value="WOL20309.1"/>
    <property type="molecule type" value="Genomic_DNA"/>
</dbReference>
<evidence type="ECO:0000256" key="1">
    <source>
        <dbReference type="SAM" id="Phobius"/>
    </source>
</evidence>
<keyword evidence="3" id="KW-1185">Reference proteome</keyword>
<accession>A0AAQ3QQY7</accession>